<evidence type="ECO:0000256" key="1">
    <source>
        <dbReference type="ARBA" id="ARBA00004496"/>
    </source>
</evidence>
<evidence type="ECO:0000256" key="4">
    <source>
        <dbReference type="ARBA" id="ARBA00022777"/>
    </source>
</evidence>
<keyword evidence="11" id="KW-1185">Reference proteome</keyword>
<comment type="catalytic activity">
    <reaction evidence="5">
        <text>(5R)-5-hydroxy-L-lysine + GTP = (5R)-5-phosphooxy-L-lysine + GDP + H(+)</text>
        <dbReference type="Rhea" id="RHEA:19049"/>
        <dbReference type="ChEBI" id="CHEBI:15378"/>
        <dbReference type="ChEBI" id="CHEBI:37565"/>
        <dbReference type="ChEBI" id="CHEBI:57882"/>
        <dbReference type="ChEBI" id="CHEBI:58189"/>
        <dbReference type="ChEBI" id="CHEBI:58357"/>
        <dbReference type="EC" id="2.7.1.81"/>
    </reaction>
</comment>
<evidence type="ECO:0000256" key="6">
    <source>
        <dbReference type="ARBA" id="ARBA00037368"/>
    </source>
</evidence>
<keyword evidence="3" id="KW-0808">Transferase</keyword>
<keyword evidence="2" id="KW-0963">Cytoplasm</keyword>
<accession>A0A7W9ZFT2</accession>
<dbReference type="RefSeq" id="WP_184263516.1">
    <property type="nucleotide sequence ID" value="NZ_JACIIX010000007.1"/>
</dbReference>
<sequence>MPAVSLLDDARPLFETPPPAVTEDEAAALVAEHYGVSGAVRRLTGERDANFVLTSADGSAVVFKVINPLEPDAEAEMQAQVLNALAAQAGPLTLPTARRTKDGAMILRTRTASGLSVRARCYTYLPGEPLSVRPVDDLQRRAVGRTAGEVTRALSGFDHPAARRLNLWDLCKIGALLPLVDGLPPSVTRDQVATFLDHFITAVSPRIAGLRHQVIHNDLSRSNLLFPPGFTGGLLSVVDFGDMIHAPLLSELAVAASYQIAGEDPLWNLRVVAAAFDAVMPLLPEECDLLLDFVLARLMGRILITRWRADLFPDNSAYILRSSQEAQTLLNTLYPVWKNRAAINWTAFYRGEEE</sequence>
<dbReference type="PANTHER" id="PTHR21064:SF1">
    <property type="entry name" value="HYDROXYLYSINE KINASE"/>
    <property type="match status" value="1"/>
</dbReference>
<evidence type="ECO:0000256" key="2">
    <source>
        <dbReference type="ARBA" id="ARBA00022490"/>
    </source>
</evidence>
<dbReference type="GO" id="GO:0005737">
    <property type="term" value="C:cytoplasm"/>
    <property type="evidence" value="ECO:0007669"/>
    <property type="project" value="UniProtKB-SubCell"/>
</dbReference>
<dbReference type="Gene3D" id="3.90.1200.10">
    <property type="match status" value="1"/>
</dbReference>
<evidence type="ECO:0000256" key="7">
    <source>
        <dbReference type="ARBA" id="ARBA00038873"/>
    </source>
</evidence>
<comment type="function">
    <text evidence="6">Catalyzes the GTP-dependent phosphorylation of 5-hydroxy-L-lysine.</text>
</comment>
<evidence type="ECO:0000313" key="10">
    <source>
        <dbReference type="EMBL" id="MBB6210686.1"/>
    </source>
</evidence>
<dbReference type="Pfam" id="PF01636">
    <property type="entry name" value="APH"/>
    <property type="match status" value="1"/>
</dbReference>
<dbReference type="AlphaFoldDB" id="A0A7W9ZFT2"/>
<keyword evidence="4 10" id="KW-0418">Kinase</keyword>
<dbReference type="SUPFAM" id="SSF56112">
    <property type="entry name" value="Protein kinase-like (PK-like)"/>
    <property type="match status" value="1"/>
</dbReference>
<dbReference type="EMBL" id="JACIIX010000007">
    <property type="protein sequence ID" value="MBB6210686.1"/>
    <property type="molecule type" value="Genomic_DNA"/>
</dbReference>
<evidence type="ECO:0000256" key="5">
    <source>
        <dbReference type="ARBA" id="ARBA00036820"/>
    </source>
</evidence>
<evidence type="ECO:0000259" key="9">
    <source>
        <dbReference type="Pfam" id="PF01636"/>
    </source>
</evidence>
<reference evidence="10 11" key="1">
    <citation type="submission" date="2020-08" db="EMBL/GenBank/DDBJ databases">
        <title>Genomic Encyclopedia of Type Strains, Phase IV (KMG-IV): sequencing the most valuable type-strain genomes for metagenomic binning, comparative biology and taxonomic classification.</title>
        <authorList>
            <person name="Goeker M."/>
        </authorList>
    </citation>
    <scope>NUCLEOTIDE SEQUENCE [LARGE SCALE GENOMIC DNA]</scope>
    <source>
        <strain evidence="10 11">DSM 11590</strain>
    </source>
</reference>
<evidence type="ECO:0000256" key="8">
    <source>
        <dbReference type="ARBA" id="ARBA00040505"/>
    </source>
</evidence>
<protein>
    <recommendedName>
        <fullName evidence="8">Hydroxylysine kinase</fullName>
        <ecNumber evidence="7">2.7.1.81</ecNumber>
    </recommendedName>
</protein>
<dbReference type="Proteomes" id="UP000544872">
    <property type="component" value="Unassembled WGS sequence"/>
</dbReference>
<evidence type="ECO:0000256" key="3">
    <source>
        <dbReference type="ARBA" id="ARBA00022679"/>
    </source>
</evidence>
<evidence type="ECO:0000313" key="11">
    <source>
        <dbReference type="Proteomes" id="UP000544872"/>
    </source>
</evidence>
<name>A0A7W9ZFT2_NOVIT</name>
<comment type="subcellular location">
    <subcellularLocation>
        <location evidence="1">Cytoplasm</location>
    </subcellularLocation>
</comment>
<proteinExistence type="predicted"/>
<dbReference type="InterPro" id="IPR002575">
    <property type="entry name" value="Aminoglycoside_PTrfase"/>
</dbReference>
<feature type="domain" description="Aminoglycoside phosphotransferase" evidence="9">
    <location>
        <begin position="41"/>
        <end position="276"/>
    </location>
</feature>
<gene>
    <name evidence="10" type="ORF">FHS48_002111</name>
</gene>
<dbReference type="PANTHER" id="PTHR21064">
    <property type="entry name" value="AMINOGLYCOSIDE PHOSPHOTRANSFERASE DOMAIN-CONTAINING PROTEIN-RELATED"/>
    <property type="match status" value="1"/>
</dbReference>
<comment type="caution">
    <text evidence="10">The sequence shown here is derived from an EMBL/GenBank/DDBJ whole genome shotgun (WGS) entry which is preliminary data.</text>
</comment>
<organism evidence="10 11">
    <name type="scientific">Novispirillum itersonii</name>
    <name type="common">Aquaspirillum itersonii</name>
    <dbReference type="NCBI Taxonomy" id="189"/>
    <lineage>
        <taxon>Bacteria</taxon>
        <taxon>Pseudomonadati</taxon>
        <taxon>Pseudomonadota</taxon>
        <taxon>Alphaproteobacteria</taxon>
        <taxon>Rhodospirillales</taxon>
        <taxon>Novispirillaceae</taxon>
        <taxon>Novispirillum</taxon>
    </lineage>
</organism>
<dbReference type="InterPro" id="IPR050249">
    <property type="entry name" value="Pseudomonas-type_ThrB"/>
</dbReference>
<dbReference type="EC" id="2.7.1.81" evidence="7"/>
<dbReference type="GO" id="GO:0047992">
    <property type="term" value="F:hydroxylysine kinase activity"/>
    <property type="evidence" value="ECO:0007669"/>
    <property type="project" value="UniProtKB-EC"/>
</dbReference>
<dbReference type="InterPro" id="IPR011009">
    <property type="entry name" value="Kinase-like_dom_sf"/>
</dbReference>